<sequence>MVDFVYLIWFLHRVPRSREEDFRTVVHDAVEVFRRHGAIGGTVMEVSDPEAKYGCSDIASGVDVAPDEVVYAELTYFHDRAHYDEVMPKVDADPELEELYDKLVETVDISRILRSEMSTVFELTNTEELAKYRRTPHRHWRPAQRETA</sequence>
<keyword evidence="2" id="KW-1185">Reference proteome</keyword>
<gene>
    <name evidence="1" type="ORF">OG849_32995</name>
</gene>
<dbReference type="Proteomes" id="UP001356428">
    <property type="component" value="Chromosome"/>
</dbReference>
<dbReference type="InterPro" id="IPR011008">
    <property type="entry name" value="Dimeric_a/b-barrel"/>
</dbReference>
<reference evidence="1 2" key="1">
    <citation type="submission" date="2022-10" db="EMBL/GenBank/DDBJ databases">
        <title>The complete genomes of actinobacterial strains from the NBC collection.</title>
        <authorList>
            <person name="Joergensen T.S."/>
            <person name="Alvarez Arevalo M."/>
            <person name="Sterndorff E.B."/>
            <person name="Faurdal D."/>
            <person name="Vuksanovic O."/>
            <person name="Mourched A.-S."/>
            <person name="Charusanti P."/>
            <person name="Shaw S."/>
            <person name="Blin K."/>
            <person name="Weber T."/>
        </authorList>
    </citation>
    <scope>NUCLEOTIDE SEQUENCE [LARGE SCALE GENOMIC DNA]</scope>
    <source>
        <strain evidence="1 2">NBC 01792</strain>
    </source>
</reference>
<organism evidence="1 2">
    <name type="scientific">Streptomyces cyaneofuscatus</name>
    <dbReference type="NCBI Taxonomy" id="66883"/>
    <lineage>
        <taxon>Bacteria</taxon>
        <taxon>Bacillati</taxon>
        <taxon>Actinomycetota</taxon>
        <taxon>Actinomycetes</taxon>
        <taxon>Kitasatosporales</taxon>
        <taxon>Streptomycetaceae</taxon>
        <taxon>Streptomyces</taxon>
    </lineage>
</organism>
<dbReference type="SUPFAM" id="SSF54909">
    <property type="entry name" value="Dimeric alpha+beta barrel"/>
    <property type="match status" value="1"/>
</dbReference>
<protein>
    <submittedName>
        <fullName evidence="1">DUF1428 family protein</fullName>
    </submittedName>
</protein>
<dbReference type="InterPro" id="IPR009874">
    <property type="entry name" value="DUF1428"/>
</dbReference>
<evidence type="ECO:0000313" key="1">
    <source>
        <dbReference type="EMBL" id="WSB11742.1"/>
    </source>
</evidence>
<evidence type="ECO:0000313" key="2">
    <source>
        <dbReference type="Proteomes" id="UP001356428"/>
    </source>
</evidence>
<dbReference type="RefSeq" id="WP_326702313.1">
    <property type="nucleotide sequence ID" value="NZ_CP108861.1"/>
</dbReference>
<proteinExistence type="predicted"/>
<dbReference type="Pfam" id="PF07237">
    <property type="entry name" value="DUF1428"/>
    <property type="match status" value="1"/>
</dbReference>
<dbReference type="Gene3D" id="3.30.70.100">
    <property type="match status" value="1"/>
</dbReference>
<accession>A0ABZ1F5N0</accession>
<dbReference type="EMBL" id="CP109083">
    <property type="protein sequence ID" value="WSB11742.1"/>
    <property type="molecule type" value="Genomic_DNA"/>
</dbReference>
<name>A0ABZ1F5N0_9ACTN</name>